<evidence type="ECO:0000259" key="12">
    <source>
        <dbReference type="Pfam" id="PF21654"/>
    </source>
</evidence>
<evidence type="ECO:0000259" key="13">
    <source>
        <dbReference type="Pfam" id="PF21713"/>
    </source>
</evidence>
<sequence>MLNLSSLFYSTEEKPHSFLDALELNPLQRTYIEEAKNEVRKCLRAEMPRILKAQGFEKNSPQPRFFTQGSWAYKTINAPAHATQQADIDDGAYLPLSFLSQTSRPSVASSIYFAAAESCLGKLADEKGWKLITDKPTCVRLEIASFAHIDIPLYAIPDTEFETLLKAHTKFAFDSIENALARAERDVWTALPNGSVLLAHREENWKESDPRPIKKWFLDEVEIRGIQLRRIIRFLKAFRDWQWESGGPSSILLMAAAVPLFEKRDRRDDIALLDVLAELPASLRKGVDCPVDANESLTERLGREKVEEAAQKFEDMEKYLRGAIHSANPTQACTWMIQKFGSRFPNTPQDIREVSVAATIAAAPAAAGASELVGRTKAG</sequence>
<dbReference type="GO" id="GO:0009117">
    <property type="term" value="P:nucleotide metabolic process"/>
    <property type="evidence" value="ECO:0007669"/>
    <property type="project" value="UniProtKB-KW"/>
</dbReference>
<dbReference type="GO" id="GO:0046872">
    <property type="term" value="F:metal ion binding"/>
    <property type="evidence" value="ECO:0007669"/>
    <property type="project" value="UniProtKB-KW"/>
</dbReference>
<dbReference type="GO" id="GO:0140701">
    <property type="term" value="F:3',3'-cyclic GMP-AMP synthase activity"/>
    <property type="evidence" value="ECO:0007669"/>
    <property type="project" value="InterPro"/>
</dbReference>
<dbReference type="Proteomes" id="UP000294737">
    <property type="component" value="Unassembled WGS sequence"/>
</dbReference>
<comment type="catalytic activity">
    <reaction evidence="11">
        <text>GTP + ATP = 3',3'-cGAMP + 2 diphosphate</text>
        <dbReference type="Rhea" id="RHEA:35647"/>
        <dbReference type="ChEBI" id="CHEBI:30616"/>
        <dbReference type="ChEBI" id="CHEBI:33019"/>
        <dbReference type="ChEBI" id="CHEBI:37565"/>
        <dbReference type="ChEBI" id="CHEBI:71501"/>
    </reaction>
    <physiologicalReaction direction="left-to-right" evidence="11">
        <dbReference type="Rhea" id="RHEA:35648"/>
    </physiologicalReaction>
</comment>
<dbReference type="GO" id="GO:0051607">
    <property type="term" value="P:defense response to virus"/>
    <property type="evidence" value="ECO:0007669"/>
    <property type="project" value="UniProtKB-KW"/>
</dbReference>
<keyword evidence="1" id="KW-0808">Transferase</keyword>
<dbReference type="OrthoDB" id="6402963at2"/>
<keyword evidence="9" id="KW-0342">GTP-binding</keyword>
<keyword evidence="15" id="KW-1185">Reference proteome</keyword>
<evidence type="ECO:0000256" key="10">
    <source>
        <dbReference type="ARBA" id="ARBA00044145"/>
    </source>
</evidence>
<feature type="domain" description="Cyclic GMP-AMP synthase DncV-like nucleotidyltransferase" evidence="12">
    <location>
        <begin position="63"/>
        <end position="154"/>
    </location>
</feature>
<dbReference type="AlphaFoldDB" id="A0A4R6G1D0"/>
<dbReference type="Pfam" id="PF21654">
    <property type="entry name" value="DncV-like_NTFase"/>
    <property type="match status" value="1"/>
</dbReference>
<evidence type="ECO:0000256" key="11">
    <source>
        <dbReference type="ARBA" id="ARBA00048304"/>
    </source>
</evidence>
<evidence type="ECO:0000256" key="1">
    <source>
        <dbReference type="ARBA" id="ARBA00022679"/>
    </source>
</evidence>
<gene>
    <name evidence="14" type="ORF">EV677_3015</name>
</gene>
<evidence type="ECO:0000313" key="15">
    <source>
        <dbReference type="Proteomes" id="UP000294737"/>
    </source>
</evidence>
<evidence type="ECO:0000256" key="3">
    <source>
        <dbReference type="ARBA" id="ARBA00022723"/>
    </source>
</evidence>
<reference evidence="14 15" key="1">
    <citation type="submission" date="2019-03" db="EMBL/GenBank/DDBJ databases">
        <title>Genomic Encyclopedia of Type Strains, Phase IV (KMG-IV): sequencing the most valuable type-strain genomes for metagenomic binning, comparative biology and taxonomic classification.</title>
        <authorList>
            <person name="Goeker M."/>
        </authorList>
    </citation>
    <scope>NUCLEOTIDE SEQUENCE [LARGE SCALE GENOMIC DNA]</scope>
    <source>
        <strain evidence="14 15">DSM 18555</strain>
    </source>
</reference>
<dbReference type="InterPro" id="IPR048446">
    <property type="entry name" value="DncV_C"/>
</dbReference>
<evidence type="ECO:0000313" key="14">
    <source>
        <dbReference type="EMBL" id="TDN87304.1"/>
    </source>
</evidence>
<evidence type="ECO:0000256" key="4">
    <source>
        <dbReference type="ARBA" id="ARBA00022741"/>
    </source>
</evidence>
<keyword evidence="3" id="KW-0479">Metal-binding</keyword>
<keyword evidence="8" id="KW-0051">Antiviral defense</keyword>
<dbReference type="NCBIfam" id="NF041078">
    <property type="entry name" value="cGAS"/>
    <property type="match status" value="1"/>
</dbReference>
<dbReference type="EMBL" id="SNWF01000011">
    <property type="protein sequence ID" value="TDN87304.1"/>
    <property type="molecule type" value="Genomic_DNA"/>
</dbReference>
<evidence type="ECO:0000256" key="8">
    <source>
        <dbReference type="ARBA" id="ARBA00023118"/>
    </source>
</evidence>
<dbReference type="InterPro" id="IPR048445">
    <property type="entry name" value="DncV-like_NTFase"/>
</dbReference>
<keyword evidence="5" id="KW-0067">ATP-binding</keyword>
<keyword evidence="4" id="KW-0547">Nucleotide-binding</keyword>
<keyword evidence="6" id="KW-0460">Magnesium</keyword>
<keyword evidence="7" id="KW-0546">Nucleotide metabolism</keyword>
<evidence type="ECO:0000256" key="2">
    <source>
        <dbReference type="ARBA" id="ARBA00022695"/>
    </source>
</evidence>
<evidence type="ECO:0000256" key="7">
    <source>
        <dbReference type="ARBA" id="ARBA00023080"/>
    </source>
</evidence>
<evidence type="ECO:0000256" key="5">
    <source>
        <dbReference type="ARBA" id="ARBA00022840"/>
    </source>
</evidence>
<dbReference type="GO" id="GO:0005525">
    <property type="term" value="F:GTP binding"/>
    <property type="evidence" value="ECO:0007669"/>
    <property type="project" value="UniProtKB-KW"/>
</dbReference>
<protein>
    <recommendedName>
        <fullName evidence="10">Cyclic GMP-AMP synthase</fullName>
    </recommendedName>
</protein>
<organism evidence="14 15">
    <name type="scientific">Herminiimonas fonticola</name>
    <dbReference type="NCBI Taxonomy" id="303380"/>
    <lineage>
        <taxon>Bacteria</taxon>
        <taxon>Pseudomonadati</taxon>
        <taxon>Pseudomonadota</taxon>
        <taxon>Betaproteobacteria</taxon>
        <taxon>Burkholderiales</taxon>
        <taxon>Oxalobacteraceae</taxon>
        <taxon>Herminiimonas</taxon>
    </lineage>
</organism>
<feature type="domain" description="Cyclic GMP-AMP synthase C-terminal" evidence="13">
    <location>
        <begin position="225"/>
        <end position="347"/>
    </location>
</feature>
<keyword evidence="2" id="KW-0548">Nucleotidyltransferase</keyword>
<dbReference type="GO" id="GO:0005524">
    <property type="term" value="F:ATP binding"/>
    <property type="evidence" value="ECO:0007669"/>
    <property type="project" value="UniProtKB-KW"/>
</dbReference>
<dbReference type="RefSeq" id="WP_112992391.1">
    <property type="nucleotide sequence ID" value="NZ_PTLZ01000002.1"/>
</dbReference>
<evidence type="ECO:0000256" key="6">
    <source>
        <dbReference type="ARBA" id="ARBA00022842"/>
    </source>
</evidence>
<proteinExistence type="predicted"/>
<comment type="caution">
    <text evidence="14">The sequence shown here is derived from an EMBL/GenBank/DDBJ whole genome shotgun (WGS) entry which is preliminary data.</text>
</comment>
<dbReference type="Pfam" id="PF21713">
    <property type="entry name" value="DncV_C"/>
    <property type="match status" value="1"/>
</dbReference>
<accession>A0A4R6G1D0</accession>
<name>A0A4R6G1D0_9BURK</name>
<evidence type="ECO:0000256" key="9">
    <source>
        <dbReference type="ARBA" id="ARBA00023134"/>
    </source>
</evidence>
<dbReference type="InterPro" id="IPR047805">
    <property type="entry name" value="GAMP_synthase"/>
</dbReference>